<keyword evidence="1" id="KW-1133">Transmembrane helix</keyword>
<evidence type="ECO:0000313" key="2">
    <source>
        <dbReference type="EMBL" id="VEP13161.1"/>
    </source>
</evidence>
<dbReference type="EMBL" id="CAACVJ010000098">
    <property type="protein sequence ID" value="VEP13161.1"/>
    <property type="molecule type" value="Genomic_DNA"/>
</dbReference>
<sequence>MKNMIWHPEPNDEKVNQYLEQANHAPYPTIFAITVGIFCAFTALVLMGVF</sequence>
<gene>
    <name evidence="2" type="ORF">H1P_1870005</name>
</gene>
<organism evidence="2 3">
    <name type="scientific">Hyella patelloides LEGE 07179</name>
    <dbReference type="NCBI Taxonomy" id="945734"/>
    <lineage>
        <taxon>Bacteria</taxon>
        <taxon>Bacillati</taxon>
        <taxon>Cyanobacteriota</taxon>
        <taxon>Cyanophyceae</taxon>
        <taxon>Pleurocapsales</taxon>
        <taxon>Hyellaceae</taxon>
        <taxon>Hyella</taxon>
    </lineage>
</organism>
<keyword evidence="1" id="KW-0472">Membrane</keyword>
<keyword evidence="1" id="KW-0812">Transmembrane</keyword>
<dbReference type="RefSeq" id="WP_186376082.1">
    <property type="nucleotide sequence ID" value="NZ_LR213937.1"/>
</dbReference>
<proteinExistence type="predicted"/>
<dbReference type="Proteomes" id="UP000320055">
    <property type="component" value="Unassembled WGS sequence"/>
</dbReference>
<evidence type="ECO:0000313" key="3">
    <source>
        <dbReference type="Proteomes" id="UP000320055"/>
    </source>
</evidence>
<name>A0A563VP25_9CYAN</name>
<dbReference type="AlphaFoldDB" id="A0A563VP25"/>
<keyword evidence="3" id="KW-1185">Reference proteome</keyword>
<reference evidence="2 3" key="1">
    <citation type="submission" date="2019-01" db="EMBL/GenBank/DDBJ databases">
        <authorList>
            <person name="Brito A."/>
        </authorList>
    </citation>
    <scope>NUCLEOTIDE SEQUENCE [LARGE SCALE GENOMIC DNA]</scope>
    <source>
        <strain evidence="2">1</strain>
    </source>
</reference>
<evidence type="ECO:0000256" key="1">
    <source>
        <dbReference type="SAM" id="Phobius"/>
    </source>
</evidence>
<accession>A0A563VP25</accession>
<protein>
    <submittedName>
        <fullName evidence="2">Uncharacterized protein</fullName>
    </submittedName>
</protein>
<feature type="transmembrane region" description="Helical" evidence="1">
    <location>
        <begin position="29"/>
        <end position="49"/>
    </location>
</feature>